<evidence type="ECO:0000313" key="2">
    <source>
        <dbReference type="Proteomes" id="UP000276133"/>
    </source>
</evidence>
<organism evidence="1 2">
    <name type="scientific">Brachionus plicatilis</name>
    <name type="common">Marine rotifer</name>
    <name type="synonym">Brachionus muelleri</name>
    <dbReference type="NCBI Taxonomy" id="10195"/>
    <lineage>
        <taxon>Eukaryota</taxon>
        <taxon>Metazoa</taxon>
        <taxon>Spiralia</taxon>
        <taxon>Gnathifera</taxon>
        <taxon>Rotifera</taxon>
        <taxon>Eurotatoria</taxon>
        <taxon>Monogononta</taxon>
        <taxon>Pseudotrocha</taxon>
        <taxon>Ploima</taxon>
        <taxon>Brachionidae</taxon>
        <taxon>Brachionus</taxon>
    </lineage>
</organism>
<dbReference type="Proteomes" id="UP000276133">
    <property type="component" value="Unassembled WGS sequence"/>
</dbReference>
<sequence length="113" mass="13576">MDKINLEKLFKRLKVTFKWYLNDKLHWKGLGQGQHAETHMKVSEYLKSDNFAFNQYDGYSLSLGELWFKNHSKIPENENEVLIYDDEEISDDEDTVNRLHLTVSNWYCLWMVV</sequence>
<gene>
    <name evidence="1" type="ORF">BpHYR1_003488</name>
</gene>
<accession>A0A3M7T0U2</accession>
<comment type="caution">
    <text evidence="1">The sequence shown here is derived from an EMBL/GenBank/DDBJ whole genome shotgun (WGS) entry which is preliminary data.</text>
</comment>
<dbReference type="EMBL" id="REGN01000480">
    <property type="protein sequence ID" value="RNA41602.1"/>
    <property type="molecule type" value="Genomic_DNA"/>
</dbReference>
<proteinExistence type="predicted"/>
<keyword evidence="2" id="KW-1185">Reference proteome</keyword>
<evidence type="ECO:0000313" key="1">
    <source>
        <dbReference type="EMBL" id="RNA41602.1"/>
    </source>
</evidence>
<protein>
    <submittedName>
        <fullName evidence="1">Uncharacterized protein</fullName>
    </submittedName>
</protein>
<dbReference type="AlphaFoldDB" id="A0A3M7T0U2"/>
<name>A0A3M7T0U2_BRAPC</name>
<reference evidence="1 2" key="1">
    <citation type="journal article" date="2018" name="Sci. Rep.">
        <title>Genomic signatures of local adaptation to the degree of environmental predictability in rotifers.</title>
        <authorList>
            <person name="Franch-Gras L."/>
            <person name="Hahn C."/>
            <person name="Garcia-Roger E.M."/>
            <person name="Carmona M.J."/>
            <person name="Serra M."/>
            <person name="Gomez A."/>
        </authorList>
    </citation>
    <scope>NUCLEOTIDE SEQUENCE [LARGE SCALE GENOMIC DNA]</scope>
    <source>
        <strain evidence="1">HYR1</strain>
    </source>
</reference>